<comment type="caution">
    <text evidence="5">The sequence shown here is derived from an EMBL/GenBank/DDBJ whole genome shotgun (WGS) entry which is preliminary data.</text>
</comment>
<dbReference type="CDD" id="cd03443">
    <property type="entry name" value="PaaI_thioesterase"/>
    <property type="match status" value="2"/>
</dbReference>
<comment type="similarity">
    <text evidence="1">Belongs to the thioesterase PaaI family.</text>
</comment>
<accession>A0ABT2FVX3</accession>
<evidence type="ECO:0000313" key="5">
    <source>
        <dbReference type="EMBL" id="MCS5478114.1"/>
    </source>
</evidence>
<dbReference type="EMBL" id="JANWTC010000001">
    <property type="protein sequence ID" value="MCS5478114.1"/>
    <property type="molecule type" value="Genomic_DNA"/>
</dbReference>
<proteinExistence type="inferred from homology"/>
<dbReference type="InterPro" id="IPR039298">
    <property type="entry name" value="ACOT13"/>
</dbReference>
<dbReference type="PANTHER" id="PTHR21660">
    <property type="entry name" value="THIOESTERASE SUPERFAMILY MEMBER-RELATED"/>
    <property type="match status" value="1"/>
</dbReference>
<keyword evidence="6" id="KW-1185">Reference proteome</keyword>
<protein>
    <submittedName>
        <fullName evidence="5">PaaI family thioesterase</fullName>
    </submittedName>
</protein>
<keyword evidence="2" id="KW-0378">Hydrolase</keyword>
<gene>
    <name evidence="5" type="ORF">NYP18_00405</name>
</gene>
<sequence length="278" mass="29768">MQKTVTARPVPYLRGHPETAFGIHPVMTDGHTATSAMHLGGWGLRADGTRMHQGATGVLIDDTTAYAALTTRGAGQWGVTSEISVDFHTTIPARAQLISAAATADHSTQGWGHSSGQLRGEGGELIATIGQRMRFFPGDDSPHRQTPVPPEAPSWLTSLDSHLEFSDQQGTRSEFVLRTDPGMRNPMGMLHGGIGLCFSEVAANAAWERSSNFPGEPFRTASLRVSYLRPGVLDGDLRVVVDIIHSSRSVVLAEVHIRNVDGSAATFGLATLHRVATM</sequence>
<feature type="domain" description="Acyl-CoA thioesterase-like C-terminal" evidence="4">
    <location>
        <begin position="44"/>
        <end position="131"/>
    </location>
</feature>
<dbReference type="Pfam" id="PF03061">
    <property type="entry name" value="4HBT"/>
    <property type="match status" value="1"/>
</dbReference>
<evidence type="ECO:0000259" key="4">
    <source>
        <dbReference type="Pfam" id="PF20789"/>
    </source>
</evidence>
<evidence type="ECO:0000256" key="1">
    <source>
        <dbReference type="ARBA" id="ARBA00008324"/>
    </source>
</evidence>
<evidence type="ECO:0000259" key="3">
    <source>
        <dbReference type="Pfam" id="PF03061"/>
    </source>
</evidence>
<organism evidence="5 6">
    <name type="scientific">Corynebacterium lemuris</name>
    <dbReference type="NCBI Taxonomy" id="1859292"/>
    <lineage>
        <taxon>Bacteria</taxon>
        <taxon>Bacillati</taxon>
        <taxon>Actinomycetota</taxon>
        <taxon>Actinomycetes</taxon>
        <taxon>Mycobacteriales</taxon>
        <taxon>Corynebacteriaceae</taxon>
        <taxon>Corynebacterium</taxon>
    </lineage>
</organism>
<feature type="domain" description="Thioesterase" evidence="3">
    <location>
        <begin position="187"/>
        <end position="263"/>
    </location>
</feature>
<name>A0ABT2FVX3_9CORY</name>
<dbReference type="InterPro" id="IPR049450">
    <property type="entry name" value="ACOT8-like_C"/>
</dbReference>
<evidence type="ECO:0000313" key="6">
    <source>
        <dbReference type="Proteomes" id="UP001205965"/>
    </source>
</evidence>
<dbReference type="Gene3D" id="3.10.129.10">
    <property type="entry name" value="Hotdog Thioesterase"/>
    <property type="match status" value="2"/>
</dbReference>
<dbReference type="PANTHER" id="PTHR21660:SF1">
    <property type="entry name" value="ACYL-COENZYME A THIOESTERASE 13"/>
    <property type="match status" value="1"/>
</dbReference>
<reference evidence="5 6" key="1">
    <citation type="submission" date="2022-08" db="EMBL/GenBank/DDBJ databases">
        <title>YIM 101645 draft genome.</title>
        <authorList>
            <person name="Chen X."/>
        </authorList>
    </citation>
    <scope>NUCLEOTIDE SEQUENCE [LARGE SCALE GENOMIC DNA]</scope>
    <source>
        <strain evidence="5 6">YIM 101645</strain>
    </source>
</reference>
<dbReference type="Proteomes" id="UP001205965">
    <property type="component" value="Unassembled WGS sequence"/>
</dbReference>
<dbReference type="RefSeq" id="WP_259426138.1">
    <property type="nucleotide sequence ID" value="NZ_JANWTC010000001.1"/>
</dbReference>
<dbReference type="SUPFAM" id="SSF54637">
    <property type="entry name" value="Thioesterase/thiol ester dehydrase-isomerase"/>
    <property type="match status" value="2"/>
</dbReference>
<dbReference type="InterPro" id="IPR006683">
    <property type="entry name" value="Thioestr_dom"/>
</dbReference>
<dbReference type="Pfam" id="PF20789">
    <property type="entry name" value="4HBT_3C"/>
    <property type="match status" value="1"/>
</dbReference>
<evidence type="ECO:0000256" key="2">
    <source>
        <dbReference type="ARBA" id="ARBA00022801"/>
    </source>
</evidence>
<dbReference type="InterPro" id="IPR029069">
    <property type="entry name" value="HotDog_dom_sf"/>
</dbReference>